<dbReference type="AlphaFoldDB" id="A0AA88JEY9"/>
<comment type="caution">
    <text evidence="2">The sequence shown here is derived from an EMBL/GenBank/DDBJ whole genome shotgun (WGS) entry which is preliminary data.</text>
</comment>
<protein>
    <submittedName>
        <fullName evidence="2">Uncharacterized protein</fullName>
    </submittedName>
</protein>
<evidence type="ECO:0000256" key="1">
    <source>
        <dbReference type="ARBA" id="ARBA00022821"/>
    </source>
</evidence>
<accession>A0AA88JEY9</accession>
<dbReference type="PANTHER" id="PTHR36766">
    <property type="entry name" value="PLANT BROAD-SPECTRUM MILDEW RESISTANCE PROTEIN RPW8"/>
    <property type="match status" value="1"/>
</dbReference>
<dbReference type="Proteomes" id="UP001187192">
    <property type="component" value="Unassembled WGS sequence"/>
</dbReference>
<dbReference type="SUPFAM" id="SSF52058">
    <property type="entry name" value="L domain-like"/>
    <property type="match status" value="1"/>
</dbReference>
<dbReference type="InterPro" id="IPR032675">
    <property type="entry name" value="LRR_dom_sf"/>
</dbReference>
<proteinExistence type="predicted"/>
<sequence>MCVSYFLELTALPDWLGNLASLRELELIDCPDLAYVPVSIRHLTNLRKLIIESCPELEKTCEREVGADWHKIAHIPDVYLGPRQHRSWGGTDITNYKHQISDYQSSVGYSPASFEFCITLNISTDVARRVLPGMVMSRLRFMLVATGTVTRVRSEMQFSSVIF</sequence>
<organism evidence="2 4">
    <name type="scientific">Ficus carica</name>
    <name type="common">Common fig</name>
    <dbReference type="NCBI Taxonomy" id="3494"/>
    <lineage>
        <taxon>Eukaryota</taxon>
        <taxon>Viridiplantae</taxon>
        <taxon>Streptophyta</taxon>
        <taxon>Embryophyta</taxon>
        <taxon>Tracheophyta</taxon>
        <taxon>Spermatophyta</taxon>
        <taxon>Magnoliopsida</taxon>
        <taxon>eudicotyledons</taxon>
        <taxon>Gunneridae</taxon>
        <taxon>Pentapetalae</taxon>
        <taxon>rosids</taxon>
        <taxon>fabids</taxon>
        <taxon>Rosales</taxon>
        <taxon>Moraceae</taxon>
        <taxon>Ficeae</taxon>
        <taxon>Ficus</taxon>
    </lineage>
</organism>
<keyword evidence="4" id="KW-1185">Reference proteome</keyword>
<name>A0AA88JEY9_FICCA</name>
<reference evidence="2" key="1">
    <citation type="submission" date="2023-07" db="EMBL/GenBank/DDBJ databases">
        <title>draft genome sequence of fig (Ficus carica).</title>
        <authorList>
            <person name="Takahashi T."/>
            <person name="Nishimura K."/>
        </authorList>
    </citation>
    <scope>NUCLEOTIDE SEQUENCE</scope>
</reference>
<evidence type="ECO:0000313" key="4">
    <source>
        <dbReference type="Proteomes" id="UP001187192"/>
    </source>
</evidence>
<evidence type="ECO:0000313" key="3">
    <source>
        <dbReference type="EMBL" id="GMN71799.1"/>
    </source>
</evidence>
<evidence type="ECO:0000313" key="2">
    <source>
        <dbReference type="EMBL" id="GMN71794.1"/>
    </source>
</evidence>
<dbReference type="EMBL" id="BTGU01016622">
    <property type="protein sequence ID" value="GMN71794.1"/>
    <property type="molecule type" value="Genomic_DNA"/>
</dbReference>
<keyword evidence="1" id="KW-0611">Plant defense</keyword>
<gene>
    <name evidence="2" type="ORF">TIFTF001_055182</name>
    <name evidence="3" type="ORF">TIFTF001_055183</name>
</gene>
<dbReference type="GO" id="GO:0006952">
    <property type="term" value="P:defense response"/>
    <property type="evidence" value="ECO:0007669"/>
    <property type="project" value="UniProtKB-KW"/>
</dbReference>
<dbReference type="EMBL" id="BTGU01016623">
    <property type="protein sequence ID" value="GMN71799.1"/>
    <property type="molecule type" value="Genomic_DNA"/>
</dbReference>
<dbReference type="Gene3D" id="3.80.10.10">
    <property type="entry name" value="Ribonuclease Inhibitor"/>
    <property type="match status" value="1"/>
</dbReference>
<dbReference type="PANTHER" id="PTHR36766:SF61">
    <property type="entry name" value="NB-ARC DOMAIN DISEASE RESISTANCE PROTEIN"/>
    <property type="match status" value="1"/>
</dbReference>